<feature type="coiled-coil region" evidence="1">
    <location>
        <begin position="37"/>
        <end position="81"/>
    </location>
</feature>
<evidence type="ECO:0000313" key="2">
    <source>
        <dbReference type="EMBL" id="OAF66913.1"/>
    </source>
</evidence>
<dbReference type="AlphaFoldDB" id="A0A177AZW6"/>
<dbReference type="Proteomes" id="UP000078046">
    <property type="component" value="Unassembled WGS sequence"/>
</dbReference>
<organism evidence="2 3">
    <name type="scientific">Intoshia linei</name>
    <dbReference type="NCBI Taxonomy" id="1819745"/>
    <lineage>
        <taxon>Eukaryota</taxon>
        <taxon>Metazoa</taxon>
        <taxon>Spiralia</taxon>
        <taxon>Lophotrochozoa</taxon>
        <taxon>Mesozoa</taxon>
        <taxon>Orthonectida</taxon>
        <taxon>Rhopaluridae</taxon>
        <taxon>Intoshia</taxon>
    </lineage>
</organism>
<evidence type="ECO:0000313" key="3">
    <source>
        <dbReference type="Proteomes" id="UP000078046"/>
    </source>
</evidence>
<gene>
    <name evidence="2" type="ORF">A3Q56_05363</name>
</gene>
<keyword evidence="3" id="KW-1185">Reference proteome</keyword>
<keyword evidence="1" id="KW-0175">Coiled coil</keyword>
<proteinExistence type="predicted"/>
<dbReference type="EMBL" id="LWCA01000795">
    <property type="protein sequence ID" value="OAF66913.1"/>
    <property type="molecule type" value="Genomic_DNA"/>
</dbReference>
<evidence type="ECO:0000256" key="1">
    <source>
        <dbReference type="SAM" id="Coils"/>
    </source>
</evidence>
<name>A0A177AZW6_9BILA</name>
<comment type="caution">
    <text evidence="2">The sequence shown here is derived from an EMBL/GenBank/DDBJ whole genome shotgun (WGS) entry which is preliminary data.</text>
</comment>
<sequence length="127" mass="15437">MKKGWHTDSNHYKFPEAEYKAILHIFKLYGEQSEEIIKILQLQKVEQERVKREIEENKYRMEQTKIEQDRLKREMEGKKKLELKKYKMNKISEIKLENRLKPKPVGKMKKTSDSIIARMRVLNAFKK</sequence>
<accession>A0A177AZW6</accession>
<protein>
    <submittedName>
        <fullName evidence="2">Uncharacterized protein</fullName>
    </submittedName>
</protein>
<reference evidence="2 3" key="1">
    <citation type="submission" date="2016-04" db="EMBL/GenBank/DDBJ databases">
        <title>The genome of Intoshia linei affirms orthonectids as highly simplified spiralians.</title>
        <authorList>
            <person name="Mikhailov K.V."/>
            <person name="Slusarev G.S."/>
            <person name="Nikitin M.A."/>
            <person name="Logacheva M.D."/>
            <person name="Penin A."/>
            <person name="Aleoshin V."/>
            <person name="Panchin Y.V."/>
        </authorList>
    </citation>
    <scope>NUCLEOTIDE SEQUENCE [LARGE SCALE GENOMIC DNA]</scope>
    <source>
        <strain evidence="2">Intl2013</strain>
        <tissue evidence="2">Whole animal</tissue>
    </source>
</reference>